<evidence type="ECO:0000256" key="1">
    <source>
        <dbReference type="SAM" id="SignalP"/>
    </source>
</evidence>
<protein>
    <submittedName>
        <fullName evidence="3">Uncharacterized conserved protein YecT, DUF1311 family</fullName>
    </submittedName>
</protein>
<feature type="domain" description="Lysozyme inhibitor LprI-like N-terminal" evidence="2">
    <location>
        <begin position="23"/>
        <end position="113"/>
    </location>
</feature>
<dbReference type="Pfam" id="PF07007">
    <property type="entry name" value="LprI"/>
    <property type="match status" value="1"/>
</dbReference>
<proteinExistence type="predicted"/>
<organism evidence="3 4">
    <name type="scientific">Pseudomonas arsenicoxydans</name>
    <dbReference type="NCBI Taxonomy" id="702115"/>
    <lineage>
        <taxon>Bacteria</taxon>
        <taxon>Pseudomonadati</taxon>
        <taxon>Pseudomonadota</taxon>
        <taxon>Gammaproteobacteria</taxon>
        <taxon>Pseudomonadales</taxon>
        <taxon>Pseudomonadaceae</taxon>
        <taxon>Pseudomonas</taxon>
    </lineage>
</organism>
<gene>
    <name evidence="3" type="ORF">SAMN04489798_5284</name>
</gene>
<dbReference type="EMBL" id="LT629705">
    <property type="protein sequence ID" value="SDP29710.1"/>
    <property type="molecule type" value="Genomic_DNA"/>
</dbReference>
<feature type="chain" id="PRO_5009251211" evidence="1">
    <location>
        <begin position="21"/>
        <end position="133"/>
    </location>
</feature>
<dbReference type="AlphaFoldDB" id="A0A1H0RJU5"/>
<accession>A0A1H0RJU5</accession>
<sequence>MHPRFLLALTPLLLSSIVHAADCDNATDQSTMNQCAAQQNKAADKELNALYQQITNRLKSTPDSKKLLVGAQRSWVAFRDAECKFSSAGVEGGSAYPLIYSNCVTELTKARVQTFKNYLKCQEGDLSCPVPGA</sequence>
<feature type="signal peptide" evidence="1">
    <location>
        <begin position="1"/>
        <end position="20"/>
    </location>
</feature>
<reference evidence="3 4" key="1">
    <citation type="submission" date="2016-10" db="EMBL/GenBank/DDBJ databases">
        <authorList>
            <person name="de Groot N.N."/>
        </authorList>
    </citation>
    <scope>NUCLEOTIDE SEQUENCE [LARGE SCALE GENOMIC DNA]</scope>
    <source>
        <strain evidence="3 4">CECT 7543</strain>
    </source>
</reference>
<dbReference type="RefSeq" id="WP_090186210.1">
    <property type="nucleotide sequence ID" value="NZ_LT629705.1"/>
</dbReference>
<dbReference type="Proteomes" id="UP000198827">
    <property type="component" value="Chromosome I"/>
</dbReference>
<name>A0A1H0RJU5_9PSED</name>
<dbReference type="Gene3D" id="1.20.1270.180">
    <property type="match status" value="1"/>
</dbReference>
<evidence type="ECO:0000313" key="3">
    <source>
        <dbReference type="EMBL" id="SDP29710.1"/>
    </source>
</evidence>
<dbReference type="PANTHER" id="PTHR39176:SF1">
    <property type="entry name" value="PERIPLASMIC PROTEIN"/>
    <property type="match status" value="1"/>
</dbReference>
<evidence type="ECO:0000259" key="2">
    <source>
        <dbReference type="Pfam" id="PF07007"/>
    </source>
</evidence>
<dbReference type="InterPro" id="IPR009739">
    <property type="entry name" value="LprI-like_N"/>
</dbReference>
<evidence type="ECO:0000313" key="4">
    <source>
        <dbReference type="Proteomes" id="UP000198827"/>
    </source>
</evidence>
<dbReference type="OrthoDB" id="7340239at2"/>
<keyword evidence="1" id="KW-0732">Signal</keyword>
<dbReference type="PANTHER" id="PTHR39176">
    <property type="entry name" value="PERIPLASMIC PROTEIN-RELATED"/>
    <property type="match status" value="1"/>
</dbReference>